<dbReference type="FunFam" id="3.40.50.150:FF:000010">
    <property type="entry name" value="Protein-L-isoaspartate O-methyltransferase"/>
    <property type="match status" value="1"/>
</dbReference>
<accession>A0A8J6NP01</accession>
<evidence type="ECO:0000256" key="1">
    <source>
        <dbReference type="ARBA" id="ARBA00004496"/>
    </source>
</evidence>
<evidence type="ECO:0000256" key="4">
    <source>
        <dbReference type="ARBA" id="ARBA00022603"/>
    </source>
</evidence>
<dbReference type="PANTHER" id="PTHR11579:SF0">
    <property type="entry name" value="PROTEIN-L-ISOASPARTATE(D-ASPARTATE) O-METHYLTRANSFERASE"/>
    <property type="match status" value="1"/>
</dbReference>
<reference evidence="9 10" key="1">
    <citation type="submission" date="2020-08" db="EMBL/GenBank/DDBJ databases">
        <title>Bridging the membrane lipid divide: bacteria of the FCB group superphylum have the potential to synthesize archaeal ether lipids.</title>
        <authorList>
            <person name="Villanueva L."/>
            <person name="Von Meijenfeldt F.A.B."/>
            <person name="Westbye A.B."/>
            <person name="Yadav S."/>
            <person name="Hopmans E.C."/>
            <person name="Dutilh B.E."/>
            <person name="Sinninghe Damste J.S."/>
        </authorList>
    </citation>
    <scope>NUCLEOTIDE SEQUENCE [LARGE SCALE GENOMIC DNA]</scope>
    <source>
        <strain evidence="9">NIOZ-UU30</strain>
    </source>
</reference>
<evidence type="ECO:0000256" key="5">
    <source>
        <dbReference type="ARBA" id="ARBA00022679"/>
    </source>
</evidence>
<comment type="similarity">
    <text evidence="2 7">Belongs to the methyltransferase superfamily. L-isoaspartyl/D-aspartyl protein methyltransferase family.</text>
</comment>
<dbReference type="Pfam" id="PF01135">
    <property type="entry name" value="PCMT"/>
    <property type="match status" value="1"/>
</dbReference>
<sequence>MKRSFLAFLTLTLLPLLLIAATSGDTPQYQKARENMVEYQIRLRGISDPNVLSAMTAVPRHLFVPQALINQAYDDHPLPIGQGQTISQPYIVALMTACLKLKGDQRVLEIGTGSGYQAAVLARIAKEVYTIEIKEKLFETADNLLRSMDFSNVKTRRGDGYFGWPEAAPFDGIMITAAIDHIPPPLLKQLKNHGRLILPLGNPFSYQNLSLVTKNGDDYLIQQITGVLFVPMTGRALSRNSSSRTSSERIK</sequence>
<dbReference type="Proteomes" id="UP000603434">
    <property type="component" value="Unassembled WGS sequence"/>
</dbReference>
<dbReference type="GO" id="GO:0005737">
    <property type="term" value="C:cytoplasm"/>
    <property type="evidence" value="ECO:0007669"/>
    <property type="project" value="UniProtKB-SubCell"/>
</dbReference>
<dbReference type="SUPFAM" id="SSF53335">
    <property type="entry name" value="S-adenosyl-L-methionine-dependent methyltransferases"/>
    <property type="match status" value="1"/>
</dbReference>
<dbReference type="GO" id="GO:0032259">
    <property type="term" value="P:methylation"/>
    <property type="evidence" value="ECO:0007669"/>
    <property type="project" value="UniProtKB-KW"/>
</dbReference>
<dbReference type="GO" id="GO:0004719">
    <property type="term" value="F:protein-L-isoaspartate (D-aspartate) O-methyltransferase activity"/>
    <property type="evidence" value="ECO:0007669"/>
    <property type="project" value="UniProtKB-UniRule"/>
</dbReference>
<keyword evidence="8" id="KW-0732">Signal</keyword>
<comment type="function">
    <text evidence="7">Catalyzes the methyl esterification of L-isoaspartyl residues in peptides and proteins that result from spontaneous decomposition of normal L-aspartyl and L-asparaginyl residues. It plays a role in the repair and/or degradation of damaged proteins.</text>
</comment>
<comment type="caution">
    <text evidence="9">The sequence shown here is derived from an EMBL/GenBank/DDBJ whole genome shotgun (WGS) entry which is preliminary data.</text>
</comment>
<dbReference type="NCBIfam" id="NF001453">
    <property type="entry name" value="PRK00312.1"/>
    <property type="match status" value="1"/>
</dbReference>
<feature type="active site" evidence="7">
    <location>
        <position position="87"/>
    </location>
</feature>
<dbReference type="GO" id="GO:0030091">
    <property type="term" value="P:protein repair"/>
    <property type="evidence" value="ECO:0007669"/>
    <property type="project" value="UniProtKB-UniRule"/>
</dbReference>
<protein>
    <recommendedName>
        <fullName evidence="7">Protein-L-isoaspartate O-methyltransferase</fullName>
        <ecNumber evidence="7">2.1.1.77</ecNumber>
    </recommendedName>
    <alternativeName>
        <fullName evidence="7">L-isoaspartyl protein carboxyl methyltransferase</fullName>
    </alternativeName>
    <alternativeName>
        <fullName evidence="7">Protein L-isoaspartyl methyltransferase</fullName>
    </alternativeName>
    <alternativeName>
        <fullName evidence="7">Protein-beta-aspartate methyltransferase</fullName>
        <shortName evidence="7">PIMT</shortName>
    </alternativeName>
</protein>
<feature type="chain" id="PRO_5035255739" description="Protein-L-isoaspartate O-methyltransferase" evidence="8">
    <location>
        <begin position="21"/>
        <end position="251"/>
    </location>
</feature>
<evidence type="ECO:0000313" key="10">
    <source>
        <dbReference type="Proteomes" id="UP000603434"/>
    </source>
</evidence>
<keyword evidence="5 7" id="KW-0808">Transferase</keyword>
<dbReference type="HAMAP" id="MF_00090">
    <property type="entry name" value="PIMT"/>
    <property type="match status" value="1"/>
</dbReference>
<dbReference type="PANTHER" id="PTHR11579">
    <property type="entry name" value="PROTEIN-L-ISOASPARTATE O-METHYLTRANSFERASE"/>
    <property type="match status" value="1"/>
</dbReference>
<name>A0A8J6NP01_9BACT</name>
<evidence type="ECO:0000256" key="8">
    <source>
        <dbReference type="SAM" id="SignalP"/>
    </source>
</evidence>
<dbReference type="InterPro" id="IPR029063">
    <property type="entry name" value="SAM-dependent_MTases_sf"/>
</dbReference>
<keyword evidence="3 7" id="KW-0963">Cytoplasm</keyword>
<dbReference type="Gene3D" id="3.40.50.150">
    <property type="entry name" value="Vaccinia Virus protein VP39"/>
    <property type="match status" value="1"/>
</dbReference>
<feature type="signal peptide" evidence="8">
    <location>
        <begin position="1"/>
        <end position="20"/>
    </location>
</feature>
<dbReference type="CDD" id="cd02440">
    <property type="entry name" value="AdoMet_MTases"/>
    <property type="match status" value="1"/>
</dbReference>
<comment type="subcellular location">
    <subcellularLocation>
        <location evidence="1 7">Cytoplasm</location>
    </subcellularLocation>
</comment>
<keyword evidence="4 7" id="KW-0489">Methyltransferase</keyword>
<gene>
    <name evidence="7" type="primary">pcm</name>
    <name evidence="9" type="ORF">H8E23_14665</name>
</gene>
<dbReference type="PROSITE" id="PS01279">
    <property type="entry name" value="PCMT"/>
    <property type="match status" value="1"/>
</dbReference>
<dbReference type="NCBIfam" id="TIGR00080">
    <property type="entry name" value="pimt"/>
    <property type="match status" value="1"/>
</dbReference>
<dbReference type="EC" id="2.1.1.77" evidence="7"/>
<evidence type="ECO:0000256" key="7">
    <source>
        <dbReference type="HAMAP-Rule" id="MF_00090"/>
    </source>
</evidence>
<evidence type="ECO:0000256" key="2">
    <source>
        <dbReference type="ARBA" id="ARBA00005369"/>
    </source>
</evidence>
<evidence type="ECO:0000313" key="9">
    <source>
        <dbReference type="EMBL" id="MBC8362625.1"/>
    </source>
</evidence>
<dbReference type="InterPro" id="IPR000682">
    <property type="entry name" value="PCMT"/>
</dbReference>
<comment type="catalytic activity">
    <reaction evidence="7">
        <text>[protein]-L-isoaspartate + S-adenosyl-L-methionine = [protein]-L-isoaspartate alpha-methyl ester + S-adenosyl-L-homocysteine</text>
        <dbReference type="Rhea" id="RHEA:12705"/>
        <dbReference type="Rhea" id="RHEA-COMP:12143"/>
        <dbReference type="Rhea" id="RHEA-COMP:12144"/>
        <dbReference type="ChEBI" id="CHEBI:57856"/>
        <dbReference type="ChEBI" id="CHEBI:59789"/>
        <dbReference type="ChEBI" id="CHEBI:90596"/>
        <dbReference type="ChEBI" id="CHEBI:90598"/>
        <dbReference type="EC" id="2.1.1.77"/>
    </reaction>
</comment>
<dbReference type="EMBL" id="JACNJH010000207">
    <property type="protein sequence ID" value="MBC8362625.1"/>
    <property type="molecule type" value="Genomic_DNA"/>
</dbReference>
<dbReference type="AlphaFoldDB" id="A0A8J6NP01"/>
<evidence type="ECO:0000256" key="6">
    <source>
        <dbReference type="ARBA" id="ARBA00022691"/>
    </source>
</evidence>
<organism evidence="9 10">
    <name type="scientific">Candidatus Desulfatibia profunda</name>
    <dbReference type="NCBI Taxonomy" id="2841695"/>
    <lineage>
        <taxon>Bacteria</taxon>
        <taxon>Pseudomonadati</taxon>
        <taxon>Thermodesulfobacteriota</taxon>
        <taxon>Desulfobacteria</taxon>
        <taxon>Desulfobacterales</taxon>
        <taxon>Desulfobacterales incertae sedis</taxon>
        <taxon>Candidatus Desulfatibia</taxon>
    </lineage>
</organism>
<proteinExistence type="inferred from homology"/>
<evidence type="ECO:0000256" key="3">
    <source>
        <dbReference type="ARBA" id="ARBA00022490"/>
    </source>
</evidence>
<keyword evidence="6 7" id="KW-0949">S-adenosyl-L-methionine</keyword>